<accession>A0ACC0FJK3</accession>
<protein>
    <submittedName>
        <fullName evidence="1">Protein SIEVE ELEMENT OCCLUSION C</fullName>
    </submittedName>
</protein>
<keyword evidence="2" id="KW-1185">Reference proteome</keyword>
<gene>
    <name evidence="1" type="ORF">LOK49_LG13G00524</name>
</gene>
<name>A0ACC0FJK3_9ERIC</name>
<evidence type="ECO:0000313" key="2">
    <source>
        <dbReference type="Proteomes" id="UP001060215"/>
    </source>
</evidence>
<sequence>MLILSLAMNFLASENQPLHSSSSPDEDLIKQILLTHNPDGRHLDSELLLRAMENIMSYAKSEVSDAHDGANAKSGICNVKVVGSEETLGHTIYKVSHGILFNYSMGGNPHAKTMVLFDMLGHYKWDAKAVLVLSAFATSYGEFWLIMQLYPCNPLAASIALLKQLPKDLCLLKHLFKVLNVLMKTIVDLTKCIIEFEELPVNHVILDCEAIGTTNSQIYMATYWIIRSALICSSQIKDLRAMKNVQVHSNSVTIASWELSSLVGRLSTISSHLRRQVDACYKLIETKMHNKLLDLSKESHIDNQEVLEMLFSLKDSLPLKDSSSQAKLAVSELKSKVVILLVSRPELLSIEVLLLLVQQMFDHPHRVNLQGSYEIVWVPIPLSDTWTDVAEQNFDFLSNSLPWFSIRRPWLLSSIVKPLMVVLDTQGMVTNLNAIDMALIWGAMAFPFSTSRENELWEEETWNLQLLLDGIDPLVAKWVEEDQNLCIYGSNNIDWIREFNAKMRNMTSAGLQLKMVYVGKKNSSDDHMKNILATMYEEKLTSSLTCTKIYFFWLRLESMRRSKLRLGHTDDHKDEILKQLSELLDTNDESEKGWVLLGKGSSTETLKLQGRKIMECLDVFPVWGENVAMLGLVGAITIAIEPPLLVEPCNHSNIIQFVEGLKDTIICDKCKRLLEKFVVYKCDGTG</sequence>
<comment type="caution">
    <text evidence="1">The sequence shown here is derived from an EMBL/GenBank/DDBJ whole genome shotgun (WGS) entry which is preliminary data.</text>
</comment>
<dbReference type="EMBL" id="CM045771">
    <property type="protein sequence ID" value="KAI7988890.1"/>
    <property type="molecule type" value="Genomic_DNA"/>
</dbReference>
<organism evidence="1 2">
    <name type="scientific">Camellia lanceoleosa</name>
    <dbReference type="NCBI Taxonomy" id="1840588"/>
    <lineage>
        <taxon>Eukaryota</taxon>
        <taxon>Viridiplantae</taxon>
        <taxon>Streptophyta</taxon>
        <taxon>Embryophyta</taxon>
        <taxon>Tracheophyta</taxon>
        <taxon>Spermatophyta</taxon>
        <taxon>Magnoliopsida</taxon>
        <taxon>eudicotyledons</taxon>
        <taxon>Gunneridae</taxon>
        <taxon>Pentapetalae</taxon>
        <taxon>asterids</taxon>
        <taxon>Ericales</taxon>
        <taxon>Theaceae</taxon>
        <taxon>Camellia</taxon>
    </lineage>
</organism>
<evidence type="ECO:0000313" key="1">
    <source>
        <dbReference type="EMBL" id="KAI7988890.1"/>
    </source>
</evidence>
<dbReference type="Proteomes" id="UP001060215">
    <property type="component" value="Chromosome 14"/>
</dbReference>
<reference evidence="1 2" key="1">
    <citation type="journal article" date="2022" name="Plant J.">
        <title>Chromosome-level genome of Camellia lanceoleosa provides a valuable resource for understanding genome evolution and self-incompatibility.</title>
        <authorList>
            <person name="Gong W."/>
            <person name="Xiao S."/>
            <person name="Wang L."/>
            <person name="Liao Z."/>
            <person name="Chang Y."/>
            <person name="Mo W."/>
            <person name="Hu G."/>
            <person name="Li W."/>
            <person name="Zhao G."/>
            <person name="Zhu H."/>
            <person name="Hu X."/>
            <person name="Ji K."/>
            <person name="Xiang X."/>
            <person name="Song Q."/>
            <person name="Yuan D."/>
            <person name="Jin S."/>
            <person name="Zhang L."/>
        </authorList>
    </citation>
    <scope>NUCLEOTIDE SEQUENCE [LARGE SCALE GENOMIC DNA]</scope>
    <source>
        <strain evidence="1">SQ_2022a</strain>
    </source>
</reference>
<proteinExistence type="predicted"/>